<dbReference type="EMBL" id="GBXM01017631">
    <property type="protein sequence ID" value="JAH90946.1"/>
    <property type="molecule type" value="Transcribed_RNA"/>
</dbReference>
<proteinExistence type="predicted"/>
<evidence type="ECO:0000256" key="1">
    <source>
        <dbReference type="SAM" id="Phobius"/>
    </source>
</evidence>
<organism evidence="2">
    <name type="scientific">Anguilla anguilla</name>
    <name type="common">European freshwater eel</name>
    <name type="synonym">Muraena anguilla</name>
    <dbReference type="NCBI Taxonomy" id="7936"/>
    <lineage>
        <taxon>Eukaryota</taxon>
        <taxon>Metazoa</taxon>
        <taxon>Chordata</taxon>
        <taxon>Craniata</taxon>
        <taxon>Vertebrata</taxon>
        <taxon>Euteleostomi</taxon>
        <taxon>Actinopterygii</taxon>
        <taxon>Neopterygii</taxon>
        <taxon>Teleostei</taxon>
        <taxon>Anguilliformes</taxon>
        <taxon>Anguillidae</taxon>
        <taxon>Anguilla</taxon>
    </lineage>
</organism>
<feature type="transmembrane region" description="Helical" evidence="1">
    <location>
        <begin position="6"/>
        <end position="22"/>
    </location>
</feature>
<reference evidence="2" key="2">
    <citation type="journal article" date="2015" name="Fish Shellfish Immunol.">
        <title>Early steps in the European eel (Anguilla anguilla)-Vibrio vulnificus interaction in the gills: Role of the RtxA13 toxin.</title>
        <authorList>
            <person name="Callol A."/>
            <person name="Pajuelo D."/>
            <person name="Ebbesson L."/>
            <person name="Teles M."/>
            <person name="MacKenzie S."/>
            <person name="Amaro C."/>
        </authorList>
    </citation>
    <scope>NUCLEOTIDE SEQUENCE</scope>
</reference>
<keyword evidence="1" id="KW-0472">Membrane</keyword>
<reference evidence="2" key="1">
    <citation type="submission" date="2014-11" db="EMBL/GenBank/DDBJ databases">
        <authorList>
            <person name="Amaro Gonzalez C."/>
        </authorList>
    </citation>
    <scope>NUCLEOTIDE SEQUENCE</scope>
</reference>
<sequence>MSCFEAHLTFLAVTFTIINLLRKHHGRDFRDWMLSSLEVSPSISSTLLRVSLFFRWCSSPKSRNSTSRIVLV</sequence>
<keyword evidence="1" id="KW-1133">Transmembrane helix</keyword>
<evidence type="ECO:0000313" key="2">
    <source>
        <dbReference type="EMBL" id="JAH90946.1"/>
    </source>
</evidence>
<name>A0A0E9WKY3_ANGAN</name>
<dbReference type="AlphaFoldDB" id="A0A0E9WKY3"/>
<accession>A0A0E9WKY3</accession>
<protein>
    <submittedName>
        <fullName evidence="2">Uncharacterized protein</fullName>
    </submittedName>
</protein>
<keyword evidence="1" id="KW-0812">Transmembrane</keyword>